<sequence length="150" mass="16588">MIEEDDQRGFGEQPMARFDAATDMRVAFYRFALQSYGYRCAISGLGFDPQDKNLLEKLEVVLIHPREFGGELEIGNVLVLESRIAQLFSTGVVSVAEDGTVLVAQSGELPAELEDAVKPGAELFLADDPLLWPNAKNLQFHRLTIARYGA</sequence>
<dbReference type="RefSeq" id="WP_046142373.1">
    <property type="nucleotide sequence ID" value="NZ_LAJG01000014.1"/>
</dbReference>
<dbReference type="AlphaFoldDB" id="A0A0F5LDG0"/>
<evidence type="ECO:0000313" key="1">
    <source>
        <dbReference type="EMBL" id="KKB80310.1"/>
    </source>
</evidence>
<gene>
    <name evidence="1" type="ORF">VW35_07875</name>
</gene>
<comment type="caution">
    <text evidence="1">The sequence shown here is derived from an EMBL/GenBank/DDBJ whole genome shotgun (WGS) entry which is preliminary data.</text>
</comment>
<name>A0A0F5LDG0_9HYPH</name>
<dbReference type="EMBL" id="LAJG01000014">
    <property type="protein sequence ID" value="KKB80310.1"/>
    <property type="molecule type" value="Genomic_DNA"/>
</dbReference>
<dbReference type="PATRIC" id="fig|361041.3.peg.914"/>
<evidence type="ECO:0000313" key="2">
    <source>
        <dbReference type="Proteomes" id="UP000033514"/>
    </source>
</evidence>
<keyword evidence="2" id="KW-1185">Reference proteome</keyword>
<accession>A0A0F5LDG0</accession>
<dbReference type="STRING" id="361041.VW35_07875"/>
<dbReference type="Proteomes" id="UP000033514">
    <property type="component" value="Unassembled WGS sequence"/>
</dbReference>
<protein>
    <submittedName>
        <fullName evidence="1">Uncharacterized protein</fullName>
    </submittedName>
</protein>
<reference evidence="1 2" key="1">
    <citation type="submission" date="2015-03" db="EMBL/GenBank/DDBJ databases">
        <authorList>
            <person name="Hassan Y.I."/>
            <person name="Lepp D."/>
            <person name="Zhou T."/>
        </authorList>
    </citation>
    <scope>NUCLEOTIDE SEQUENCE [LARGE SCALE GENOMIC DNA]</scope>
    <source>
        <strain evidence="1 2">GH2-10</strain>
    </source>
</reference>
<dbReference type="OrthoDB" id="7951040at2"/>
<organism evidence="1 2">
    <name type="scientific">Devosia soli</name>
    <dbReference type="NCBI Taxonomy" id="361041"/>
    <lineage>
        <taxon>Bacteria</taxon>
        <taxon>Pseudomonadati</taxon>
        <taxon>Pseudomonadota</taxon>
        <taxon>Alphaproteobacteria</taxon>
        <taxon>Hyphomicrobiales</taxon>
        <taxon>Devosiaceae</taxon>
        <taxon>Devosia</taxon>
    </lineage>
</organism>
<proteinExistence type="predicted"/>